<organism evidence="1 2">
    <name type="scientific">Parapedobacter indicus</name>
    <dbReference type="NCBI Taxonomy" id="1477437"/>
    <lineage>
        <taxon>Bacteria</taxon>
        <taxon>Pseudomonadati</taxon>
        <taxon>Bacteroidota</taxon>
        <taxon>Sphingobacteriia</taxon>
        <taxon>Sphingobacteriales</taxon>
        <taxon>Sphingobacteriaceae</taxon>
        <taxon>Parapedobacter</taxon>
    </lineage>
</organism>
<accession>A0A1I3ITY3</accession>
<dbReference type="AlphaFoldDB" id="A0A1I3ITY3"/>
<dbReference type="Proteomes" id="UP000198670">
    <property type="component" value="Unassembled WGS sequence"/>
</dbReference>
<gene>
    <name evidence="1" type="ORF">SAMN05444682_104215</name>
</gene>
<name>A0A1I3ITY3_9SPHI</name>
<sequence length="76" mass="8786">MATLTVNIEDQGAELKVRALLDKLGLNYSINMDNTLYNWWEDELLVEELDRRSEDLKSGRDKGVSFAEVKQRLLSK</sequence>
<evidence type="ECO:0008006" key="3">
    <source>
        <dbReference type="Google" id="ProtNLM"/>
    </source>
</evidence>
<evidence type="ECO:0000313" key="2">
    <source>
        <dbReference type="Proteomes" id="UP000198670"/>
    </source>
</evidence>
<dbReference type="EMBL" id="FOQO01000004">
    <property type="protein sequence ID" value="SFI51418.1"/>
    <property type="molecule type" value="Genomic_DNA"/>
</dbReference>
<keyword evidence="2" id="KW-1185">Reference proteome</keyword>
<dbReference type="OrthoDB" id="798395at2"/>
<evidence type="ECO:0000313" key="1">
    <source>
        <dbReference type="EMBL" id="SFI51418.1"/>
    </source>
</evidence>
<protein>
    <recommendedName>
        <fullName evidence="3">Addiction module component</fullName>
    </recommendedName>
</protein>
<dbReference type="RefSeq" id="WP_090626475.1">
    <property type="nucleotide sequence ID" value="NZ_FOQO01000004.1"/>
</dbReference>
<reference evidence="1 2" key="1">
    <citation type="submission" date="2016-10" db="EMBL/GenBank/DDBJ databases">
        <authorList>
            <person name="de Groot N.N."/>
        </authorList>
    </citation>
    <scope>NUCLEOTIDE SEQUENCE [LARGE SCALE GENOMIC DNA]</scope>
    <source>
        <strain evidence="1 2">RK1</strain>
    </source>
</reference>
<proteinExistence type="predicted"/>